<dbReference type="OrthoDB" id="5392974at2759"/>
<dbReference type="Gene3D" id="1.20.58.340">
    <property type="entry name" value="Magnesium transport protein CorA, transmembrane region"/>
    <property type="match status" value="1"/>
</dbReference>
<dbReference type="Pfam" id="PF01544">
    <property type="entry name" value="CorA"/>
    <property type="match status" value="1"/>
</dbReference>
<dbReference type="InterPro" id="IPR002523">
    <property type="entry name" value="MgTranspt_CorA/ZnTranspt_ZntB"/>
</dbReference>
<comment type="subcellular location">
    <subcellularLocation>
        <location evidence="1">Membrane</location>
        <topology evidence="1">Multi-pass membrane protein</topology>
    </subcellularLocation>
</comment>
<keyword evidence="2 5" id="KW-0812">Transmembrane</keyword>
<gene>
    <name evidence="6" type="ORF">GQ607_011910</name>
</gene>
<accession>A0A8H3W7Z4</accession>
<dbReference type="SUPFAM" id="SSF144083">
    <property type="entry name" value="Magnesium transport protein CorA, transmembrane region"/>
    <property type="match status" value="1"/>
</dbReference>
<sequence>MGQVEQNVANRYLKKASLQRLLERLFPGQTEFNIEMRDDVWHFKAPKEVDSSLPSIASIMTSLQQCFVDEAIEPVKLIEVPSSSDENDKSDLTIHEFLDPQGLSSYMEDGRDIDFTYRFISICQRNSWRPLQITKSMMEILIDGFELSDLLWELASCFYVRNMDIEEAFCMPFTERRTGPIVEAAYNIRYPEFKSESNKWVIRQTGVYHRTNFNTSQSLCILLNPMPGANANKKAQDWLFDHSRDTEFDPVWLHRVLHETYLPSWRSYIAYYERQFLPMALTTFATFIEEPSTQKSSHLTTLASLENRFLQIPAILASSEDVLKELSELCNFGQNNKTHAVASPSSVDFENFRRQCGAFSRTASYLHQRAQTTAQLLANTLSFREQLDTRKQNENMLNLNKSVVFITTLTLLYLPPSFIATFFGMNFFDLDDENNRIVSTSMIWIYIVASVILTAATFIIYHMLLEGGPFGKRKMVLPKAGEWNQLKIWVRKRSTFAEKNALAV</sequence>
<protein>
    <submittedName>
        <fullName evidence="6">Uncharacterized protein</fullName>
    </submittedName>
</protein>
<evidence type="ECO:0000313" key="6">
    <source>
        <dbReference type="EMBL" id="KAF0320826.1"/>
    </source>
</evidence>
<dbReference type="EMBL" id="WOWK01000078">
    <property type="protein sequence ID" value="KAF0320826.1"/>
    <property type="molecule type" value="Genomic_DNA"/>
</dbReference>
<proteinExistence type="predicted"/>
<feature type="transmembrane region" description="Helical" evidence="5">
    <location>
        <begin position="403"/>
        <end position="423"/>
    </location>
</feature>
<dbReference type="GO" id="GO:0046873">
    <property type="term" value="F:metal ion transmembrane transporter activity"/>
    <property type="evidence" value="ECO:0007669"/>
    <property type="project" value="InterPro"/>
</dbReference>
<evidence type="ECO:0000256" key="4">
    <source>
        <dbReference type="ARBA" id="ARBA00023136"/>
    </source>
</evidence>
<dbReference type="AlphaFoldDB" id="A0A8H3W7Z4"/>
<comment type="caution">
    <text evidence="6">The sequence shown here is derived from an EMBL/GenBank/DDBJ whole genome shotgun (WGS) entry which is preliminary data.</text>
</comment>
<evidence type="ECO:0000256" key="5">
    <source>
        <dbReference type="SAM" id="Phobius"/>
    </source>
</evidence>
<dbReference type="InterPro" id="IPR045863">
    <property type="entry name" value="CorA_TM1_TM2"/>
</dbReference>
<reference evidence="6 7" key="1">
    <citation type="submission" date="2019-12" db="EMBL/GenBank/DDBJ databases">
        <title>A genome sequence resource for the geographically widespread anthracnose pathogen Colletotrichum asianum.</title>
        <authorList>
            <person name="Meng Y."/>
        </authorList>
    </citation>
    <scope>NUCLEOTIDE SEQUENCE [LARGE SCALE GENOMIC DNA]</scope>
    <source>
        <strain evidence="6 7">ICMP 18580</strain>
    </source>
</reference>
<evidence type="ECO:0000256" key="1">
    <source>
        <dbReference type="ARBA" id="ARBA00004141"/>
    </source>
</evidence>
<keyword evidence="7" id="KW-1185">Reference proteome</keyword>
<dbReference type="GO" id="GO:0016020">
    <property type="term" value="C:membrane"/>
    <property type="evidence" value="ECO:0007669"/>
    <property type="project" value="UniProtKB-SubCell"/>
</dbReference>
<dbReference type="Proteomes" id="UP000434172">
    <property type="component" value="Unassembled WGS sequence"/>
</dbReference>
<evidence type="ECO:0000256" key="3">
    <source>
        <dbReference type="ARBA" id="ARBA00022989"/>
    </source>
</evidence>
<feature type="transmembrane region" description="Helical" evidence="5">
    <location>
        <begin position="443"/>
        <end position="465"/>
    </location>
</feature>
<name>A0A8H3W7Z4_9PEZI</name>
<keyword evidence="3 5" id="KW-1133">Transmembrane helix</keyword>
<evidence type="ECO:0000313" key="7">
    <source>
        <dbReference type="Proteomes" id="UP000434172"/>
    </source>
</evidence>
<organism evidence="6 7">
    <name type="scientific">Colletotrichum asianum</name>
    <dbReference type="NCBI Taxonomy" id="702518"/>
    <lineage>
        <taxon>Eukaryota</taxon>
        <taxon>Fungi</taxon>
        <taxon>Dikarya</taxon>
        <taxon>Ascomycota</taxon>
        <taxon>Pezizomycotina</taxon>
        <taxon>Sordariomycetes</taxon>
        <taxon>Hypocreomycetidae</taxon>
        <taxon>Glomerellales</taxon>
        <taxon>Glomerellaceae</taxon>
        <taxon>Colletotrichum</taxon>
        <taxon>Colletotrichum gloeosporioides species complex</taxon>
    </lineage>
</organism>
<evidence type="ECO:0000256" key="2">
    <source>
        <dbReference type="ARBA" id="ARBA00022692"/>
    </source>
</evidence>
<keyword evidence="4 5" id="KW-0472">Membrane</keyword>